<organism evidence="2 3">
    <name type="scientific">Zoogloea oryzae</name>
    <dbReference type="NCBI Taxonomy" id="310767"/>
    <lineage>
        <taxon>Bacteria</taxon>
        <taxon>Pseudomonadati</taxon>
        <taxon>Pseudomonadota</taxon>
        <taxon>Betaproteobacteria</taxon>
        <taxon>Rhodocyclales</taxon>
        <taxon>Zoogloeaceae</taxon>
        <taxon>Zoogloea</taxon>
    </lineage>
</organism>
<sequence length="235" mass="24953">MKIRSLRPLALALPLALCFAAAHAADAPSLPTADIAVESSRSAPNDQFRAQVYTEATDSSPAELARKINNTVAQAVQTARAYPAVKIRTAGNNTYPIYAKTGRSIESWRMRSTLALESKDAGQLSELIGKLQQTMAIGGLSAAPSPETWKKIEDEAITDALAAFEARAKLVAASLHKKWRIKHVSVNTSGYQPRPPVMPMARAAMAVADAAPPAPIEAGDSPVSVSVNGQIELLE</sequence>
<evidence type="ECO:0008006" key="4">
    <source>
        <dbReference type="Google" id="ProtNLM"/>
    </source>
</evidence>
<feature type="signal peptide" evidence="1">
    <location>
        <begin position="1"/>
        <end position="24"/>
    </location>
</feature>
<dbReference type="Pfam" id="PF04402">
    <property type="entry name" value="SIMPL"/>
    <property type="match status" value="1"/>
</dbReference>
<dbReference type="InterPro" id="IPR007497">
    <property type="entry name" value="SIMPL/DUF541"/>
</dbReference>
<reference evidence="3" key="1">
    <citation type="journal article" date="2019" name="Int. J. Syst. Evol. Microbiol.">
        <title>The Global Catalogue of Microorganisms (GCM) 10K type strain sequencing project: providing services to taxonomists for standard genome sequencing and annotation.</title>
        <authorList>
            <consortium name="The Broad Institute Genomics Platform"/>
            <consortium name="The Broad Institute Genome Sequencing Center for Infectious Disease"/>
            <person name="Wu L."/>
            <person name="Ma J."/>
        </authorList>
    </citation>
    <scope>NUCLEOTIDE SEQUENCE [LARGE SCALE GENOMIC DNA]</scope>
    <source>
        <strain evidence="3">NBRC 102407</strain>
    </source>
</reference>
<protein>
    <recommendedName>
        <fullName evidence="4">DUF541 domain-containing protein</fullName>
    </recommendedName>
</protein>
<proteinExistence type="predicted"/>
<dbReference type="PANTHER" id="PTHR34387:SF1">
    <property type="entry name" value="PERIPLASMIC IMMUNOGENIC PROTEIN"/>
    <property type="match status" value="1"/>
</dbReference>
<keyword evidence="1" id="KW-0732">Signal</keyword>
<keyword evidence="3" id="KW-1185">Reference proteome</keyword>
<evidence type="ECO:0000256" key="1">
    <source>
        <dbReference type="SAM" id="SignalP"/>
    </source>
</evidence>
<dbReference type="InterPro" id="IPR052022">
    <property type="entry name" value="26kDa_periplasmic_antigen"/>
</dbReference>
<evidence type="ECO:0000313" key="3">
    <source>
        <dbReference type="Proteomes" id="UP001157167"/>
    </source>
</evidence>
<name>A0ABQ6F624_9RHOO</name>
<dbReference type="Gene3D" id="3.30.110.170">
    <property type="entry name" value="Protein of unknown function (DUF541), domain 1"/>
    <property type="match status" value="1"/>
</dbReference>
<dbReference type="Proteomes" id="UP001157167">
    <property type="component" value="Unassembled WGS sequence"/>
</dbReference>
<dbReference type="EMBL" id="BSPX01000003">
    <property type="protein sequence ID" value="GLT20995.1"/>
    <property type="molecule type" value="Genomic_DNA"/>
</dbReference>
<comment type="caution">
    <text evidence="2">The sequence shown here is derived from an EMBL/GenBank/DDBJ whole genome shotgun (WGS) entry which is preliminary data.</text>
</comment>
<feature type="chain" id="PRO_5046537509" description="DUF541 domain-containing protein" evidence="1">
    <location>
        <begin position="25"/>
        <end position="235"/>
    </location>
</feature>
<dbReference type="PANTHER" id="PTHR34387">
    <property type="entry name" value="SLR1258 PROTEIN"/>
    <property type="match status" value="1"/>
</dbReference>
<evidence type="ECO:0000313" key="2">
    <source>
        <dbReference type="EMBL" id="GLT20995.1"/>
    </source>
</evidence>
<dbReference type="Gene3D" id="3.30.70.2970">
    <property type="entry name" value="Protein of unknown function (DUF541), domain 2"/>
    <property type="match status" value="1"/>
</dbReference>
<dbReference type="RefSeq" id="WP_284186552.1">
    <property type="nucleotide sequence ID" value="NZ_BSPX01000003.1"/>
</dbReference>
<accession>A0ABQ6F624</accession>
<gene>
    <name evidence="2" type="ORF">GCM10007933_04470</name>
</gene>